<protein>
    <recommendedName>
        <fullName evidence="4">O-antigen ligase like membrane protein</fullName>
    </recommendedName>
</protein>
<evidence type="ECO:0000256" key="1">
    <source>
        <dbReference type="SAM" id="Phobius"/>
    </source>
</evidence>
<keyword evidence="1" id="KW-0812">Transmembrane</keyword>
<sequence length="482" mass="52305">MPGAVPHFGRTGRRPGPIGALRARLGPGWPLTVIFIGFPVWWLLGLGAIIFLLMTVPMALHLWRHRDRVVVPRGFGWWLFFLAWVMLGVGTLWADAPGAVLGGGAGRLFVFLWRMSWYLAATVVLLFIGNLSERDLPTRRVADLLALMFIFTTAGGLVGSFLPNLELTSPMELVLPNALAKNAFVYDWIHPKVASIETILGFEQARPQAPFGYANVWGSAYAFFLPFFIITWLIQGGRWRRVTGTLILAISLWPVVYSLNRGLWLSLGLMSAFVIGKILMSGNVRAVRRTLAALTVGALLFAASPLPGLIQARLDNPHSNNRRGLLAEQTVRSALTGSPIVGFGSTRDVQGNFASVAGGDRPGCRACGVPPMGTQGHIWLLVFATGVGGTVSFIAFFVVRFARHWRERSHYGIAGCAILLCFGQFLFTYDLVEIPLFTVMVSTALTWRARRTADAAPGGRPGSDAEATAAIALGPAAAEPAR</sequence>
<feature type="transmembrane region" description="Helical" evidence="1">
    <location>
        <begin position="291"/>
        <end position="310"/>
    </location>
</feature>
<feature type="transmembrane region" description="Helical" evidence="1">
    <location>
        <begin position="216"/>
        <end position="234"/>
    </location>
</feature>
<accession>A0A1H6AE74</accession>
<feature type="transmembrane region" description="Helical" evidence="1">
    <location>
        <begin position="263"/>
        <end position="279"/>
    </location>
</feature>
<evidence type="ECO:0000313" key="2">
    <source>
        <dbReference type="EMBL" id="SEG46791.1"/>
    </source>
</evidence>
<gene>
    <name evidence="2" type="ORF">SAMN04489712_105383</name>
</gene>
<feature type="transmembrane region" description="Helical" evidence="1">
    <location>
        <begin position="241"/>
        <end position="257"/>
    </location>
</feature>
<keyword evidence="1" id="KW-0472">Membrane</keyword>
<reference evidence="3" key="1">
    <citation type="submission" date="2016-10" db="EMBL/GenBank/DDBJ databases">
        <authorList>
            <person name="Varghese N."/>
            <person name="Submissions S."/>
        </authorList>
    </citation>
    <scope>NUCLEOTIDE SEQUENCE [LARGE SCALE GENOMIC DNA]</scope>
    <source>
        <strain evidence="3">DSM 43163</strain>
    </source>
</reference>
<feature type="transmembrane region" description="Helical" evidence="1">
    <location>
        <begin position="75"/>
        <end position="94"/>
    </location>
</feature>
<feature type="transmembrane region" description="Helical" evidence="1">
    <location>
        <begin position="411"/>
        <end position="432"/>
    </location>
</feature>
<proteinExistence type="predicted"/>
<feature type="transmembrane region" description="Helical" evidence="1">
    <location>
        <begin position="378"/>
        <end position="399"/>
    </location>
</feature>
<feature type="transmembrane region" description="Helical" evidence="1">
    <location>
        <begin position="40"/>
        <end position="63"/>
    </location>
</feature>
<evidence type="ECO:0008006" key="4">
    <source>
        <dbReference type="Google" id="ProtNLM"/>
    </source>
</evidence>
<dbReference type="AlphaFoldDB" id="A0A1H6AE74"/>
<name>A0A1H6AE74_9ACTN</name>
<dbReference type="EMBL" id="FNVO01000005">
    <property type="protein sequence ID" value="SEG46791.1"/>
    <property type="molecule type" value="Genomic_DNA"/>
</dbReference>
<keyword evidence="1" id="KW-1133">Transmembrane helix</keyword>
<keyword evidence="3" id="KW-1185">Reference proteome</keyword>
<evidence type="ECO:0000313" key="3">
    <source>
        <dbReference type="Proteomes" id="UP000236723"/>
    </source>
</evidence>
<feature type="transmembrane region" description="Helical" evidence="1">
    <location>
        <begin position="106"/>
        <end position="129"/>
    </location>
</feature>
<feature type="transmembrane region" description="Helical" evidence="1">
    <location>
        <begin position="141"/>
        <end position="162"/>
    </location>
</feature>
<dbReference type="Proteomes" id="UP000236723">
    <property type="component" value="Unassembled WGS sequence"/>
</dbReference>
<organism evidence="2 3">
    <name type="scientific">Thermomonospora echinospora</name>
    <dbReference type="NCBI Taxonomy" id="1992"/>
    <lineage>
        <taxon>Bacteria</taxon>
        <taxon>Bacillati</taxon>
        <taxon>Actinomycetota</taxon>
        <taxon>Actinomycetes</taxon>
        <taxon>Streptosporangiales</taxon>
        <taxon>Thermomonosporaceae</taxon>
        <taxon>Thermomonospora</taxon>
    </lineage>
</organism>